<gene>
    <name evidence="1" type="ORF">DET48_112122</name>
</gene>
<proteinExistence type="predicted"/>
<evidence type="ECO:0000313" key="2">
    <source>
        <dbReference type="Proteomes" id="UP000248729"/>
    </source>
</evidence>
<dbReference type="RefSeq" id="WP_112403989.1">
    <property type="nucleotide sequence ID" value="NZ_QLTR01000012.1"/>
</dbReference>
<accession>A0A329EA79</accession>
<dbReference type="AlphaFoldDB" id="A0A329EA79"/>
<dbReference type="Proteomes" id="UP000248729">
    <property type="component" value="Unassembled WGS sequence"/>
</dbReference>
<protein>
    <submittedName>
        <fullName evidence="1">Uncharacterized protein</fullName>
    </submittedName>
</protein>
<dbReference type="EMBL" id="QLTR01000012">
    <property type="protein sequence ID" value="RAS63440.1"/>
    <property type="molecule type" value="Genomic_DNA"/>
</dbReference>
<organism evidence="1 2">
    <name type="scientific">Vibrio diazotrophicus</name>
    <dbReference type="NCBI Taxonomy" id="685"/>
    <lineage>
        <taxon>Bacteria</taxon>
        <taxon>Pseudomonadati</taxon>
        <taxon>Pseudomonadota</taxon>
        <taxon>Gammaproteobacteria</taxon>
        <taxon>Vibrionales</taxon>
        <taxon>Vibrionaceae</taxon>
        <taxon>Vibrio</taxon>
    </lineage>
</organism>
<name>A0A329EA79_VIBDI</name>
<evidence type="ECO:0000313" key="1">
    <source>
        <dbReference type="EMBL" id="RAS63440.1"/>
    </source>
</evidence>
<sequence>MSLFENSSLTKDVCFDLAQKCSSIGQFQELYPSAFTEAQKKGFIREITQIYAADQEFVELTYDQVMVIASRYKFITHFKRQELEAYKAAMSNDWLSSITQKLWTKSTFLDSIVEKAKSNFETVTEWKKEHRELANELMSLGYSKEFCNAFHNDMNYETALNEAHKYTSEKQWKEQSPSTYEWAVINRVKGKITEARKAKQGNKAKFKFDGTYDTACIIASQCATMPELKKKSRGVHDFIVSNGHEKKLCSHFQSNTTKNYWSEERLREVSGRYFDLSDFMTNEKNAYDAASKKGILHQITSHMNRVKHSNYSIESAIEAAKKYNSLSELIANQSGLYNHMLVNNIVEQVVQAAGLQRNQILSKEYCRKISLTCSSLDELRSNYQTVLSKMYVEGWFDELTSHINRSRIKRGHWQSKERCFEVFKQHNGDMERIKKEFSGCATSIRRNDWLEEFRAINQS</sequence>
<reference evidence="1 2" key="1">
    <citation type="submission" date="2018-06" db="EMBL/GenBank/DDBJ databases">
        <title>Freshwater and sediment microbial communities from various areas in North America, analyzing microbe dynamics in response to fracking.</title>
        <authorList>
            <person name="Lamendella R."/>
        </authorList>
    </citation>
    <scope>NUCLEOTIDE SEQUENCE [LARGE SCALE GENOMIC DNA]</scope>
    <source>
        <strain evidence="1 2">99A</strain>
    </source>
</reference>
<comment type="caution">
    <text evidence="1">The sequence shown here is derived from an EMBL/GenBank/DDBJ whole genome shotgun (WGS) entry which is preliminary data.</text>
</comment>